<evidence type="ECO:0008006" key="4">
    <source>
        <dbReference type="Google" id="ProtNLM"/>
    </source>
</evidence>
<dbReference type="PIRSF" id="PIRSF029171">
    <property type="entry name" value="Esterase_LipA"/>
    <property type="match status" value="1"/>
</dbReference>
<protein>
    <recommendedName>
        <fullName evidence="4">Lipase</fullName>
    </recommendedName>
</protein>
<dbReference type="InterPro" id="IPR005152">
    <property type="entry name" value="Lipase_secreted"/>
</dbReference>
<keyword evidence="1" id="KW-0732">Signal</keyword>
<organism evidence="2 3">
    <name type="scientific">Kitasatospora cystarginea</name>
    <dbReference type="NCBI Taxonomy" id="58350"/>
    <lineage>
        <taxon>Bacteria</taxon>
        <taxon>Bacillati</taxon>
        <taxon>Actinomycetota</taxon>
        <taxon>Actinomycetes</taxon>
        <taxon>Kitasatosporales</taxon>
        <taxon>Streptomycetaceae</taxon>
        <taxon>Kitasatospora</taxon>
    </lineage>
</organism>
<name>A0ABN3E196_9ACTN</name>
<keyword evidence="3" id="KW-1185">Reference proteome</keyword>
<gene>
    <name evidence="2" type="ORF">GCM10010430_30280</name>
</gene>
<dbReference type="Gene3D" id="3.40.50.1820">
    <property type="entry name" value="alpha/beta hydrolase"/>
    <property type="match status" value="1"/>
</dbReference>
<feature type="signal peptide" evidence="1">
    <location>
        <begin position="1"/>
        <end position="23"/>
    </location>
</feature>
<evidence type="ECO:0000313" key="3">
    <source>
        <dbReference type="Proteomes" id="UP001500305"/>
    </source>
</evidence>
<sequence length="425" mass="44314">MALTAASALATGAFAAGASSAAAAPEGTPTRLAAHHRGQLVSHSHLRSLTARETAAELTGTGFSGALARYGVDTYRLVYRTVDPQGRPTTASGLLVLPHGGARTLRTVVFEHGTTSYRGDAPSKQQHDFATSPELSYGAAGFAAVAPDYLGLGTGPGFHPYMDLPSETTASLDMLRAASDFVRGARTDAGGRSRRTLDREVLVTGFSQGASAALGLAKALDRGADPRFRLGAVAPVSGAYALREVELPALTGGRITAKMGVLYTAYLLVSWNRLHHLYASPSEVFRPPYADSIERLLDGNHTGEQLMAGTPDTLDALLTPRGLNLLRHPDGRLLAALRTADGVCSGWSTHAPVRLFATRSDSEAVAANTDHCAAAFHSAGVPVTVTDLPAAPYQNSTHLGSNVVATAEIVRWFSSLRPAAGAPAS</sequence>
<dbReference type="Proteomes" id="UP001500305">
    <property type="component" value="Unassembled WGS sequence"/>
</dbReference>
<evidence type="ECO:0000313" key="2">
    <source>
        <dbReference type="EMBL" id="GAA2246231.1"/>
    </source>
</evidence>
<dbReference type="InterPro" id="IPR029058">
    <property type="entry name" value="AB_hydrolase_fold"/>
</dbReference>
<dbReference type="Gene3D" id="1.10.260.160">
    <property type="match status" value="1"/>
</dbReference>
<dbReference type="PANTHER" id="PTHR34853:SF1">
    <property type="entry name" value="LIPASE 5"/>
    <property type="match status" value="1"/>
</dbReference>
<dbReference type="PANTHER" id="PTHR34853">
    <property type="match status" value="1"/>
</dbReference>
<comment type="caution">
    <text evidence="2">The sequence shown here is derived from an EMBL/GenBank/DDBJ whole genome shotgun (WGS) entry which is preliminary data.</text>
</comment>
<accession>A0ABN3E196</accession>
<evidence type="ECO:0000256" key="1">
    <source>
        <dbReference type="SAM" id="SignalP"/>
    </source>
</evidence>
<proteinExistence type="predicted"/>
<dbReference type="SUPFAM" id="SSF53474">
    <property type="entry name" value="alpha/beta-Hydrolases"/>
    <property type="match status" value="1"/>
</dbReference>
<dbReference type="EMBL" id="BAAATR010000011">
    <property type="protein sequence ID" value="GAA2246231.1"/>
    <property type="molecule type" value="Genomic_DNA"/>
</dbReference>
<feature type="chain" id="PRO_5046924863" description="Lipase" evidence="1">
    <location>
        <begin position="24"/>
        <end position="425"/>
    </location>
</feature>
<reference evidence="2 3" key="1">
    <citation type="journal article" date="2019" name="Int. J. Syst. Evol. Microbiol.">
        <title>The Global Catalogue of Microorganisms (GCM) 10K type strain sequencing project: providing services to taxonomists for standard genome sequencing and annotation.</title>
        <authorList>
            <consortium name="The Broad Institute Genomics Platform"/>
            <consortium name="The Broad Institute Genome Sequencing Center for Infectious Disease"/>
            <person name="Wu L."/>
            <person name="Ma J."/>
        </authorList>
    </citation>
    <scope>NUCLEOTIDE SEQUENCE [LARGE SCALE GENOMIC DNA]</scope>
    <source>
        <strain evidence="2 3">JCM 7356</strain>
    </source>
</reference>